<feature type="domain" description="M23ase beta-sheet core" evidence="3">
    <location>
        <begin position="303"/>
        <end position="405"/>
    </location>
</feature>
<evidence type="ECO:0000256" key="2">
    <source>
        <dbReference type="SAM" id="Coils"/>
    </source>
</evidence>
<dbReference type="CDD" id="cd12797">
    <property type="entry name" value="M23_peptidase"/>
    <property type="match status" value="1"/>
</dbReference>
<dbReference type="EMBL" id="MFPS01000008">
    <property type="protein sequence ID" value="OGH58959.1"/>
    <property type="molecule type" value="Genomic_DNA"/>
</dbReference>
<dbReference type="Proteomes" id="UP000177067">
    <property type="component" value="Unassembled WGS sequence"/>
</dbReference>
<comment type="caution">
    <text evidence="4">The sequence shown here is derived from an EMBL/GenBank/DDBJ whole genome shotgun (WGS) entry which is preliminary data.</text>
</comment>
<dbReference type="InterPro" id="IPR050570">
    <property type="entry name" value="Cell_wall_metabolism_enzyme"/>
</dbReference>
<dbReference type="InterPro" id="IPR011055">
    <property type="entry name" value="Dup_hybrid_motif"/>
</dbReference>
<dbReference type="SUPFAM" id="SSF51261">
    <property type="entry name" value="Duplicated hybrid motif"/>
    <property type="match status" value="1"/>
</dbReference>
<dbReference type="InterPro" id="IPR016047">
    <property type="entry name" value="M23ase_b-sheet_dom"/>
</dbReference>
<dbReference type="Gene3D" id="6.10.250.3150">
    <property type="match status" value="1"/>
</dbReference>
<accession>A0A1F6LHZ5</accession>
<dbReference type="Pfam" id="PF01551">
    <property type="entry name" value="Peptidase_M23"/>
    <property type="match status" value="1"/>
</dbReference>
<organism evidence="4 5">
    <name type="scientific">Candidatus Magasanikbacteria bacterium RIFCSPHIGHO2_01_FULL_33_34</name>
    <dbReference type="NCBI Taxonomy" id="1798671"/>
    <lineage>
        <taxon>Bacteria</taxon>
        <taxon>Candidatus Magasanikiibacteriota</taxon>
    </lineage>
</organism>
<name>A0A1F6LHZ5_9BACT</name>
<gene>
    <name evidence="4" type="ORF">A2725_04410</name>
</gene>
<sequence length="413" mass="47466">MKKIILITICIVLGLIIQPYFVYSAEDNDTNSEIELLNEKIAEKKSKIKKLEESIEQVKKDINSKRLEATSLKNQIYILDNRTTQIELDIEATKEKLDTLTLEIKALEFKIDSKEEDISKQKIMLAELIRTINYESDKNYLEIIAAYDNFSDFYNRVQYLQVVEEDLGKSAKTLRLAKVDLEEKKDITETRKKSYEDLKIELDEKMDSYQEQIFNKENLLFQTKSSENAFQTLLNSLRTQYQAIEAEITSVEREVRNKLEAQKKFTSESDKNFDGLFSWPSQSRYVTAYFHDPEYPYRHVFEHNAIDIRSGQGTPVRAAASGYIGKARVCSASSCYAYIMLLHSDNFSTLYGHLSKIVVSEEQFVTRGDIIGYSGGTPGTVGAGPFVTGPHLHFEIRKNGIPVNPLNYLVKDW</sequence>
<dbReference type="GO" id="GO:0004222">
    <property type="term" value="F:metalloendopeptidase activity"/>
    <property type="evidence" value="ECO:0007669"/>
    <property type="project" value="TreeGrafter"/>
</dbReference>
<feature type="coiled-coil region" evidence="2">
    <location>
        <begin position="34"/>
        <end position="117"/>
    </location>
</feature>
<keyword evidence="2" id="KW-0175">Coiled coil</keyword>
<evidence type="ECO:0000313" key="5">
    <source>
        <dbReference type="Proteomes" id="UP000177067"/>
    </source>
</evidence>
<reference evidence="4 5" key="1">
    <citation type="journal article" date="2016" name="Nat. Commun.">
        <title>Thousands of microbial genomes shed light on interconnected biogeochemical processes in an aquifer system.</title>
        <authorList>
            <person name="Anantharaman K."/>
            <person name="Brown C.T."/>
            <person name="Hug L.A."/>
            <person name="Sharon I."/>
            <person name="Castelle C.J."/>
            <person name="Probst A.J."/>
            <person name="Thomas B.C."/>
            <person name="Singh A."/>
            <person name="Wilkins M.J."/>
            <person name="Karaoz U."/>
            <person name="Brodie E.L."/>
            <person name="Williams K.H."/>
            <person name="Hubbard S.S."/>
            <person name="Banfield J.F."/>
        </authorList>
    </citation>
    <scope>NUCLEOTIDE SEQUENCE [LARGE SCALE GENOMIC DNA]</scope>
</reference>
<keyword evidence="1" id="KW-0732">Signal</keyword>
<dbReference type="Gene3D" id="2.70.70.10">
    <property type="entry name" value="Glucose Permease (Domain IIA)"/>
    <property type="match status" value="1"/>
</dbReference>
<evidence type="ECO:0000313" key="4">
    <source>
        <dbReference type="EMBL" id="OGH58959.1"/>
    </source>
</evidence>
<dbReference type="AlphaFoldDB" id="A0A1F6LHZ5"/>
<evidence type="ECO:0000259" key="3">
    <source>
        <dbReference type="Pfam" id="PF01551"/>
    </source>
</evidence>
<dbReference type="PANTHER" id="PTHR21666:SF289">
    <property type="entry name" value="L-ALA--D-GLU ENDOPEPTIDASE"/>
    <property type="match status" value="1"/>
</dbReference>
<evidence type="ECO:0000256" key="1">
    <source>
        <dbReference type="ARBA" id="ARBA00022729"/>
    </source>
</evidence>
<dbReference type="PANTHER" id="PTHR21666">
    <property type="entry name" value="PEPTIDASE-RELATED"/>
    <property type="match status" value="1"/>
</dbReference>
<proteinExistence type="predicted"/>
<protein>
    <recommendedName>
        <fullName evidence="3">M23ase beta-sheet core domain-containing protein</fullName>
    </recommendedName>
</protein>
<feature type="coiled-coil region" evidence="2">
    <location>
        <begin position="178"/>
        <end position="261"/>
    </location>
</feature>